<dbReference type="GO" id="GO:0006351">
    <property type="term" value="P:DNA-templated transcription"/>
    <property type="evidence" value="ECO:0007669"/>
    <property type="project" value="UniProtKB-UniRule"/>
</dbReference>
<reference evidence="15" key="1">
    <citation type="submission" date="2018-11" db="EMBL/GenBank/DDBJ databases">
        <title>Complete genome sequence of Paenibacillus sp. ML311-T8.</title>
        <authorList>
            <person name="Nam Y.-D."/>
            <person name="Kang J."/>
            <person name="Chung W.-H."/>
            <person name="Park Y.S."/>
        </authorList>
    </citation>
    <scope>NUCLEOTIDE SEQUENCE [LARGE SCALE GENOMIC DNA]</scope>
    <source>
        <strain evidence="15">ML311-T8</strain>
    </source>
</reference>
<dbReference type="GO" id="GO:0008270">
    <property type="term" value="F:zinc ion binding"/>
    <property type="evidence" value="ECO:0007669"/>
    <property type="project" value="UniProtKB-UniRule"/>
</dbReference>
<dbReference type="Gene3D" id="1.10.40.90">
    <property type="match status" value="1"/>
</dbReference>
<dbReference type="Gene3D" id="1.10.1790.20">
    <property type="match status" value="1"/>
</dbReference>
<evidence type="ECO:0000313" key="14">
    <source>
        <dbReference type="EMBL" id="QGQ93610.1"/>
    </source>
</evidence>
<dbReference type="PANTHER" id="PTHR19376:SF54">
    <property type="entry name" value="DNA-DIRECTED RNA POLYMERASE SUBUNIT BETA"/>
    <property type="match status" value="1"/>
</dbReference>
<dbReference type="InterPro" id="IPR007080">
    <property type="entry name" value="RNA_pol_Rpb1_1"/>
</dbReference>
<feature type="binding site" evidence="11">
    <location>
        <position position="75"/>
    </location>
    <ligand>
        <name>Zn(2+)</name>
        <dbReference type="ChEBI" id="CHEBI:29105"/>
        <label>1</label>
    </ligand>
</feature>
<comment type="cofactor">
    <cofactor evidence="11">
        <name>Mg(2+)</name>
        <dbReference type="ChEBI" id="CHEBI:18420"/>
    </cofactor>
    <text evidence="11">Binds 1 Mg(2+) ion per subunit.</text>
</comment>
<dbReference type="KEGG" id="ppsc:EHS13_01095"/>
<dbReference type="Gene3D" id="1.10.132.30">
    <property type="match status" value="1"/>
</dbReference>
<feature type="binding site" evidence="11">
    <location>
        <position position="60"/>
    </location>
    <ligand>
        <name>Zn(2+)</name>
        <dbReference type="ChEBI" id="CHEBI:29105"/>
        <label>1</label>
    </ligand>
</feature>
<evidence type="ECO:0000256" key="3">
    <source>
        <dbReference type="ARBA" id="ARBA00022478"/>
    </source>
</evidence>
<comment type="similarity">
    <text evidence="2 11 12">Belongs to the RNA polymerase beta' chain family.</text>
</comment>
<evidence type="ECO:0000313" key="15">
    <source>
        <dbReference type="Proteomes" id="UP000426246"/>
    </source>
</evidence>
<feature type="binding site" evidence="11">
    <location>
        <position position="900"/>
    </location>
    <ligand>
        <name>Zn(2+)</name>
        <dbReference type="ChEBI" id="CHEBI:29105"/>
        <label>2</label>
    </ligand>
</feature>
<dbReference type="SUPFAM" id="SSF64484">
    <property type="entry name" value="beta and beta-prime subunits of DNA dependent RNA-polymerase"/>
    <property type="match status" value="1"/>
</dbReference>
<dbReference type="InterPro" id="IPR012754">
    <property type="entry name" value="DNA-dir_RpoC_beta_prime_bact"/>
</dbReference>
<dbReference type="InterPro" id="IPR007083">
    <property type="entry name" value="RNA_pol_Rpb1_4"/>
</dbReference>
<dbReference type="Gene3D" id="1.10.150.390">
    <property type="match status" value="1"/>
</dbReference>
<evidence type="ECO:0000256" key="12">
    <source>
        <dbReference type="RuleBase" id="RU004279"/>
    </source>
</evidence>
<proteinExistence type="inferred from homology"/>
<evidence type="ECO:0000256" key="5">
    <source>
        <dbReference type="ARBA" id="ARBA00022695"/>
    </source>
</evidence>
<dbReference type="EC" id="2.7.7.6" evidence="11"/>
<comment type="cofactor">
    <cofactor evidence="11">
        <name>Zn(2+)</name>
        <dbReference type="ChEBI" id="CHEBI:29105"/>
    </cofactor>
    <text evidence="11">Binds 2 Zn(2+) ions per subunit.</text>
</comment>
<keyword evidence="15" id="KW-1185">Reference proteome</keyword>
<organism evidence="14 15">
    <name type="scientific">Paenibacillus psychroresistens</name>
    <dbReference type="NCBI Taxonomy" id="1778678"/>
    <lineage>
        <taxon>Bacteria</taxon>
        <taxon>Bacillati</taxon>
        <taxon>Bacillota</taxon>
        <taxon>Bacilli</taxon>
        <taxon>Bacillales</taxon>
        <taxon>Paenibacillaceae</taxon>
        <taxon>Paenibacillus</taxon>
    </lineage>
</organism>
<dbReference type="InterPro" id="IPR006592">
    <property type="entry name" value="RNA_pol_N"/>
</dbReference>
<evidence type="ECO:0000256" key="8">
    <source>
        <dbReference type="ARBA" id="ARBA00022842"/>
    </source>
</evidence>
<dbReference type="InterPro" id="IPR038120">
    <property type="entry name" value="Rpb1_funnel_sf"/>
</dbReference>
<feature type="binding site" evidence="11">
    <location>
        <position position="453"/>
    </location>
    <ligand>
        <name>Mg(2+)</name>
        <dbReference type="ChEBI" id="CHEBI:18420"/>
    </ligand>
</feature>
<feature type="binding site" evidence="11">
    <location>
        <position position="893"/>
    </location>
    <ligand>
        <name>Zn(2+)</name>
        <dbReference type="ChEBI" id="CHEBI:29105"/>
        <label>2</label>
    </ligand>
</feature>
<evidence type="ECO:0000256" key="10">
    <source>
        <dbReference type="ARBA" id="ARBA00048552"/>
    </source>
</evidence>
<dbReference type="Pfam" id="PF04998">
    <property type="entry name" value="RNA_pol_Rpb1_5"/>
    <property type="match status" value="1"/>
</dbReference>
<feature type="binding site" evidence="11">
    <location>
        <position position="62"/>
    </location>
    <ligand>
        <name>Zn(2+)</name>
        <dbReference type="ChEBI" id="CHEBI:29105"/>
        <label>1</label>
    </ligand>
</feature>
<dbReference type="Pfam" id="PF00623">
    <property type="entry name" value="RNA_pol_Rpb1_2"/>
    <property type="match status" value="1"/>
</dbReference>
<feature type="binding site" evidence="11">
    <location>
        <position position="903"/>
    </location>
    <ligand>
        <name>Zn(2+)</name>
        <dbReference type="ChEBI" id="CHEBI:29105"/>
        <label>2</label>
    </ligand>
</feature>
<dbReference type="InterPro" id="IPR045867">
    <property type="entry name" value="DNA-dir_RpoC_beta_prime"/>
</dbReference>
<dbReference type="InterPro" id="IPR042102">
    <property type="entry name" value="RNA_pol_Rpb1_3_sf"/>
</dbReference>
<evidence type="ECO:0000256" key="2">
    <source>
        <dbReference type="ARBA" id="ARBA00006460"/>
    </source>
</evidence>
<keyword evidence="8 11" id="KW-0460">Magnesium</keyword>
<comment type="subunit">
    <text evidence="11">The RNAP catalytic core consists of 2 alpha, 1 beta, 1 beta' and 1 omega subunit. When a sigma factor is associated with the core the holoenzyme is formed, which can initiate transcription.</text>
</comment>
<dbReference type="FunFam" id="1.10.40.90:FF:000001">
    <property type="entry name" value="DNA-directed RNA polymerase subunit beta"/>
    <property type="match status" value="1"/>
</dbReference>
<feature type="binding site" evidence="11">
    <location>
        <position position="819"/>
    </location>
    <ligand>
        <name>Zn(2+)</name>
        <dbReference type="ChEBI" id="CHEBI:29105"/>
        <label>2</label>
    </ligand>
</feature>
<evidence type="ECO:0000256" key="1">
    <source>
        <dbReference type="ARBA" id="ARBA00004026"/>
    </source>
</evidence>
<dbReference type="Pfam" id="PF05000">
    <property type="entry name" value="RNA_pol_Rpb1_4"/>
    <property type="match status" value="1"/>
</dbReference>
<comment type="catalytic activity">
    <reaction evidence="10 11 12">
        <text>RNA(n) + a ribonucleoside 5'-triphosphate = RNA(n+1) + diphosphate</text>
        <dbReference type="Rhea" id="RHEA:21248"/>
        <dbReference type="Rhea" id="RHEA-COMP:14527"/>
        <dbReference type="Rhea" id="RHEA-COMP:17342"/>
        <dbReference type="ChEBI" id="CHEBI:33019"/>
        <dbReference type="ChEBI" id="CHEBI:61557"/>
        <dbReference type="ChEBI" id="CHEBI:140395"/>
        <dbReference type="EC" id="2.7.7.6"/>
    </reaction>
</comment>
<dbReference type="NCBIfam" id="TIGR02386">
    <property type="entry name" value="rpoC_TIGR"/>
    <property type="match status" value="1"/>
</dbReference>
<dbReference type="AlphaFoldDB" id="A0A6B8RBH1"/>
<accession>A0A6B8RBH1</accession>
<keyword evidence="4 11" id="KW-0808">Transferase</keyword>
<dbReference type="GO" id="GO:0003677">
    <property type="term" value="F:DNA binding"/>
    <property type="evidence" value="ECO:0007669"/>
    <property type="project" value="UniProtKB-UniRule"/>
</dbReference>
<keyword evidence="6 11" id="KW-0479">Metal-binding</keyword>
<keyword evidence="3 11" id="KW-0240">DNA-directed RNA polymerase</keyword>
<dbReference type="Gene3D" id="4.10.860.120">
    <property type="entry name" value="RNA polymerase II, clamp domain"/>
    <property type="match status" value="1"/>
</dbReference>
<feature type="binding site" evidence="11">
    <location>
        <position position="449"/>
    </location>
    <ligand>
        <name>Mg(2+)</name>
        <dbReference type="ChEBI" id="CHEBI:18420"/>
    </ligand>
</feature>
<evidence type="ECO:0000259" key="13">
    <source>
        <dbReference type="SMART" id="SM00663"/>
    </source>
</evidence>
<keyword evidence="9 11" id="KW-0804">Transcription</keyword>
<dbReference type="GO" id="GO:0003899">
    <property type="term" value="F:DNA-directed RNA polymerase activity"/>
    <property type="evidence" value="ECO:0007669"/>
    <property type="project" value="UniProtKB-UniRule"/>
</dbReference>
<dbReference type="GO" id="GO:0000428">
    <property type="term" value="C:DNA-directed RNA polymerase complex"/>
    <property type="evidence" value="ECO:0007669"/>
    <property type="project" value="UniProtKB-KW"/>
</dbReference>
<keyword evidence="7 11" id="KW-0862">Zinc</keyword>
<evidence type="ECO:0000256" key="4">
    <source>
        <dbReference type="ARBA" id="ARBA00022679"/>
    </source>
</evidence>
<dbReference type="InterPro" id="IPR007081">
    <property type="entry name" value="RNA_pol_Rpb1_5"/>
</dbReference>
<dbReference type="SMART" id="SM00663">
    <property type="entry name" value="RPOLA_N"/>
    <property type="match status" value="1"/>
</dbReference>
<dbReference type="InterPro" id="IPR000722">
    <property type="entry name" value="RNA_pol_asu"/>
</dbReference>
<dbReference type="CDD" id="cd01609">
    <property type="entry name" value="RNAP_beta'_N"/>
    <property type="match status" value="1"/>
</dbReference>
<dbReference type="InterPro" id="IPR044893">
    <property type="entry name" value="RNA_pol_Rpb1_clamp_domain"/>
</dbReference>
<dbReference type="HAMAP" id="MF_01322">
    <property type="entry name" value="RNApol_bact_RpoC"/>
    <property type="match status" value="1"/>
</dbReference>
<dbReference type="Gene3D" id="2.40.50.100">
    <property type="match status" value="1"/>
</dbReference>
<protein>
    <recommendedName>
        <fullName evidence="11">DNA-directed RNA polymerase subunit beta'</fullName>
        <shortName evidence="11">RNAP subunit beta'</shortName>
        <ecNumber evidence="11">2.7.7.6</ecNumber>
    </recommendedName>
    <alternativeName>
        <fullName evidence="11">RNA polymerase subunit beta'</fullName>
    </alternativeName>
    <alternativeName>
        <fullName evidence="11">Transcriptase subunit beta'</fullName>
    </alternativeName>
</protein>
<comment type="function">
    <text evidence="1 11 12">DNA-dependent RNA polymerase catalyzes the transcription of DNA into RNA using the four ribonucleoside triphosphates as substrates.</text>
</comment>
<evidence type="ECO:0000256" key="9">
    <source>
        <dbReference type="ARBA" id="ARBA00023163"/>
    </source>
</evidence>
<feature type="binding site" evidence="11">
    <location>
        <position position="78"/>
    </location>
    <ligand>
        <name>Zn(2+)</name>
        <dbReference type="ChEBI" id="CHEBI:29105"/>
        <label>1</label>
    </ligand>
</feature>
<dbReference type="Proteomes" id="UP000426246">
    <property type="component" value="Chromosome"/>
</dbReference>
<dbReference type="Pfam" id="PF04983">
    <property type="entry name" value="RNA_pol_Rpb1_3"/>
    <property type="match status" value="1"/>
</dbReference>
<dbReference type="EMBL" id="CP034235">
    <property type="protein sequence ID" value="QGQ93610.1"/>
    <property type="molecule type" value="Genomic_DNA"/>
</dbReference>
<dbReference type="CDD" id="cd02655">
    <property type="entry name" value="RNAP_beta'_C"/>
    <property type="match status" value="1"/>
</dbReference>
<dbReference type="InterPro" id="IPR007066">
    <property type="entry name" value="RNA_pol_Rpb1_3"/>
</dbReference>
<dbReference type="FunFam" id="4.10.860.120:FF:000001">
    <property type="entry name" value="DNA-directed RNA polymerase subunit beta"/>
    <property type="match status" value="1"/>
</dbReference>
<feature type="domain" description="RNA polymerase N-terminal" evidence="13">
    <location>
        <begin position="224"/>
        <end position="503"/>
    </location>
</feature>
<evidence type="ECO:0000256" key="7">
    <source>
        <dbReference type="ARBA" id="ARBA00022833"/>
    </source>
</evidence>
<dbReference type="GO" id="GO:0000287">
    <property type="term" value="F:magnesium ion binding"/>
    <property type="evidence" value="ECO:0007669"/>
    <property type="project" value="UniProtKB-UniRule"/>
</dbReference>
<sequence length="1214" mass="135814">MIDVNNFEYMKIGLASPEKIRSWSRGEVKKPETINYRTLKPEKEGLFCEKIFGPTKDWECHCGKYKRVRYKGVVCDRCGVEVTRQKVRRERMGHIELAAPVSHIWYFKGIPSRMGLALDMSPRSLEEVIYFASYVVTDPGDTPLEKKQLLSEKEYRSYREKYGYAFSAGMGAEAVKKLLQDIDITKDLEHLKEELKTAQGQRRNRAIKRLEVIEAFRNSKNAPEWMVLDVLPVIPPELRPMVQLDGGRFATSDLNDLYRRVINRNNRLKRLLDLGAPDIIVQNEKRMLQEAVDALIDNGRRGRPVTGPGNRPLKSLSHMLKGKQGRFRQNLLGKRVDYSGRSVIVVGPSLKMYQCGLPKEMALELFKPFVMKELVNKGLAHNIKSAKRKVERVSPEVWDVLEEVIREHPVLLNRAPTLHRLGIQAFEPILVEGRAIKLHPLVCTAYNADFDGDQMAVHVPLSAEAQAEARLLMLASGNILNPKDGKPVVTPSQDMVLGCFYLTMADKTSKGSYLILASVKEAFSLYQRGSASLHAVVAIQAKVLNKTSFNEKQQNAILLTTIGKIIFNDIFPADFPYINESTKTNLLNGTPEEYFVYEKGANIKERIDAFTEKLAVGKEYLGSIIAECFRRYQTTLTSTILDNIKGLGFTYSTKSGITIAVSDVTVPLEKDKIIKDSDEKVRIVTNQFRRGLITDEERYDRVISIWSDAKEEITTILMNSLQKFNSINMMVESKARGNKSQITQLGGMRGLMANPSGRIIELPIKSNFREGLTVLEYFISTHGARKGLADTALRTADSGYLTRRLVDVAQDVIVREEDCGTDKGFTVTKIQDGKEVIEDLYDRIEGRYAFETIKHPETGEVLVTRNELIEASIADSIINAGIEKMQIRSVLSCRARWGVCKKCYGRNLATGQHVEIGEAVGIIAAQSIGEPGTQLTMRTFHTGGVAGDDITQGLPRIQELFEARNPKGQAIISEVDGVIKEIREAKDRREIEVQGEAEAKIYAVTYGSRIRVTKGQQVEAGDELTDGSIDPKDMLRIKGIRGVQNYILQEVQRVYRNQGVEINDKHIEVMIRQMLRKIRIVDAGNTTLLPGAFVDIHEYEAANKTALYAGEEPAVAKPVLLGITKASLETDSFLSAASFQETTRVLTDAAIKGKVDQLLGLKENVIIGKLIPAGTGMARYRNIRLTNPNEIALANSALTDETIENDGEVVVSAK</sequence>
<dbReference type="Gene3D" id="1.10.274.100">
    <property type="entry name" value="RNA polymerase Rpb1, domain 3"/>
    <property type="match status" value="1"/>
</dbReference>
<dbReference type="Pfam" id="PF04997">
    <property type="entry name" value="RNA_pol_Rpb1_1"/>
    <property type="match status" value="1"/>
</dbReference>
<keyword evidence="5 11" id="KW-0548">Nucleotidyltransferase</keyword>
<dbReference type="OrthoDB" id="9815296at2"/>
<name>A0A6B8RBH1_9BACL</name>
<dbReference type="PANTHER" id="PTHR19376">
    <property type="entry name" value="DNA-DIRECTED RNA POLYMERASE"/>
    <property type="match status" value="1"/>
</dbReference>
<evidence type="ECO:0000256" key="6">
    <source>
        <dbReference type="ARBA" id="ARBA00022723"/>
    </source>
</evidence>
<dbReference type="Gene3D" id="2.40.40.20">
    <property type="match status" value="1"/>
</dbReference>
<feature type="binding site" evidence="11">
    <location>
        <position position="451"/>
    </location>
    <ligand>
        <name>Mg(2+)</name>
        <dbReference type="ChEBI" id="CHEBI:18420"/>
    </ligand>
</feature>
<evidence type="ECO:0000256" key="11">
    <source>
        <dbReference type="HAMAP-Rule" id="MF_01322"/>
    </source>
</evidence>
<dbReference type="FunFam" id="1.10.150.390:FF:000002">
    <property type="entry name" value="DNA-directed RNA polymerase subunit beta"/>
    <property type="match status" value="1"/>
</dbReference>
<gene>
    <name evidence="11 14" type="primary">rpoC</name>
    <name evidence="14" type="ORF">EHS13_01095</name>
</gene>
<dbReference type="RefSeq" id="WP_155698553.1">
    <property type="nucleotide sequence ID" value="NZ_CP034235.1"/>
</dbReference>